<keyword evidence="1" id="KW-0004">4Fe-4S</keyword>
<dbReference type="Pfam" id="PF04060">
    <property type="entry name" value="FeS"/>
    <property type="match status" value="1"/>
</dbReference>
<name>A0A8J6NZI4_9BACT</name>
<feature type="domain" description="4Fe-4S" evidence="5">
    <location>
        <begin position="1"/>
        <end position="61"/>
    </location>
</feature>
<evidence type="ECO:0000256" key="1">
    <source>
        <dbReference type="ARBA" id="ARBA00022485"/>
    </source>
</evidence>
<dbReference type="GO" id="GO:0046872">
    <property type="term" value="F:metal ion binding"/>
    <property type="evidence" value="ECO:0007669"/>
    <property type="project" value="UniProtKB-KW"/>
</dbReference>
<protein>
    <submittedName>
        <fullName evidence="6">DUF3786 domain-containing protein</fullName>
    </submittedName>
</protein>
<keyword evidence="3" id="KW-0408">Iron</keyword>
<evidence type="ECO:0000256" key="4">
    <source>
        <dbReference type="ARBA" id="ARBA00023014"/>
    </source>
</evidence>
<dbReference type="AlphaFoldDB" id="A0A8J6NZI4"/>
<dbReference type="Pfam" id="PF12654">
    <property type="entry name" value="DUF3786"/>
    <property type="match status" value="1"/>
</dbReference>
<evidence type="ECO:0000313" key="6">
    <source>
        <dbReference type="EMBL" id="MBC8431433.1"/>
    </source>
</evidence>
<sequence length="271" mass="30660">MPQPKNAMEIFRHLDKSNCRECREKTCLAFAGAVFTGQRKLTECPQLDRETIDRLSGESENQTGVEPERGEYLQDLKNEIANIDLAAAAQRIGARYSDGKLMLKVLGKDFSVDEKGNLSSDIHINAWVVIPLLNYVLYAQGLPVSGNWVSLRELKEGTERYPLFKRRCEDPMKRTADTYTGLFDDMVHVLSGKQVAKQFESDISVILYPLPKVPVMICYWSPEEGLESSLNIFFDETTDKNLDINSVFTLGVGLTQMFQKIALRHGFPEDV</sequence>
<keyword evidence="2" id="KW-0479">Metal-binding</keyword>
<dbReference type="EMBL" id="JACNIG010000142">
    <property type="protein sequence ID" value="MBC8431433.1"/>
    <property type="molecule type" value="Genomic_DNA"/>
</dbReference>
<dbReference type="InterPro" id="IPR007202">
    <property type="entry name" value="4Fe-4S_dom"/>
</dbReference>
<accession>A0A8J6NZI4</accession>
<proteinExistence type="predicted"/>
<gene>
    <name evidence="6" type="ORF">H8D96_05895</name>
</gene>
<dbReference type="InterPro" id="IPR024264">
    <property type="entry name" value="DUF3786"/>
</dbReference>
<dbReference type="Proteomes" id="UP000605201">
    <property type="component" value="Unassembled WGS sequence"/>
</dbReference>
<dbReference type="GO" id="GO:0051539">
    <property type="term" value="F:4 iron, 4 sulfur cluster binding"/>
    <property type="evidence" value="ECO:0007669"/>
    <property type="project" value="UniProtKB-KW"/>
</dbReference>
<evidence type="ECO:0000256" key="3">
    <source>
        <dbReference type="ARBA" id="ARBA00023004"/>
    </source>
</evidence>
<evidence type="ECO:0000256" key="2">
    <source>
        <dbReference type="ARBA" id="ARBA00022723"/>
    </source>
</evidence>
<organism evidence="6 7">
    <name type="scientific">Candidatus Desulfatibia vada</name>
    <dbReference type="NCBI Taxonomy" id="2841696"/>
    <lineage>
        <taxon>Bacteria</taxon>
        <taxon>Pseudomonadati</taxon>
        <taxon>Thermodesulfobacteriota</taxon>
        <taxon>Desulfobacteria</taxon>
        <taxon>Desulfobacterales</taxon>
        <taxon>Desulfobacterales incertae sedis</taxon>
        <taxon>Candidatus Desulfatibia</taxon>
    </lineage>
</organism>
<dbReference type="PROSITE" id="PS51656">
    <property type="entry name" value="4FE4S"/>
    <property type="match status" value="1"/>
</dbReference>
<keyword evidence="4" id="KW-0411">Iron-sulfur</keyword>
<dbReference type="Gene3D" id="1.10.15.40">
    <property type="entry name" value="Electron transport complex subunit B, putative Fe-S cluster"/>
    <property type="match status" value="1"/>
</dbReference>
<reference evidence="6 7" key="1">
    <citation type="submission" date="2020-08" db="EMBL/GenBank/DDBJ databases">
        <title>Bridging the membrane lipid divide: bacteria of the FCB group superphylum have the potential to synthesize archaeal ether lipids.</title>
        <authorList>
            <person name="Villanueva L."/>
            <person name="Von Meijenfeldt F.A.B."/>
            <person name="Westbye A.B."/>
            <person name="Yadav S."/>
            <person name="Hopmans E.C."/>
            <person name="Dutilh B.E."/>
            <person name="Sinninghe Damste J.S."/>
        </authorList>
    </citation>
    <scope>NUCLEOTIDE SEQUENCE [LARGE SCALE GENOMIC DNA]</scope>
    <source>
        <strain evidence="6">NIOZ-UU17</strain>
    </source>
</reference>
<evidence type="ECO:0000259" key="5">
    <source>
        <dbReference type="PROSITE" id="PS51656"/>
    </source>
</evidence>
<evidence type="ECO:0000313" key="7">
    <source>
        <dbReference type="Proteomes" id="UP000605201"/>
    </source>
</evidence>
<comment type="caution">
    <text evidence="6">The sequence shown here is derived from an EMBL/GenBank/DDBJ whole genome shotgun (WGS) entry which is preliminary data.</text>
</comment>